<reference evidence="1" key="1">
    <citation type="journal article" date="2012" name="Nature">
        <title>The tomato genome sequence provides insights into fleshy fruit evolution.</title>
        <authorList>
            <consortium name="Tomato Genome Consortium"/>
        </authorList>
    </citation>
    <scope>NUCLEOTIDE SEQUENCE [LARGE SCALE GENOMIC DNA]</scope>
    <source>
        <strain evidence="1">cv. Heinz 1706</strain>
    </source>
</reference>
<accession>A0A3Q7J8I5</accession>
<protein>
    <recommendedName>
        <fullName evidence="3">Isopenicillin N synthase-like Fe(2+) 2OG dioxygenase domain-containing protein</fullName>
    </recommendedName>
</protein>
<sequence>MPYPKLTIGTNKHYDFEFLTLPLQDHTIGFKCFTKFNGLMFLLRVNLRLIRANISMYIRVEHTVMTKKVGTRIPITELLSEGNPQKYHATTVKNYHEYYH</sequence>
<dbReference type="AlphaFoldDB" id="A0A3Q7J8I5"/>
<name>A0A3Q7J8I5_SOLLC</name>
<evidence type="ECO:0000313" key="2">
    <source>
        <dbReference type="Proteomes" id="UP000004994"/>
    </source>
</evidence>
<evidence type="ECO:0008006" key="3">
    <source>
        <dbReference type="Google" id="ProtNLM"/>
    </source>
</evidence>
<dbReference type="Gramene" id="Solyc12g042055.1.1">
    <property type="protein sequence ID" value="Solyc12g042055.1.1"/>
    <property type="gene ID" value="Solyc12g042055.1"/>
</dbReference>
<organism evidence="1">
    <name type="scientific">Solanum lycopersicum</name>
    <name type="common">Tomato</name>
    <name type="synonym">Lycopersicon esculentum</name>
    <dbReference type="NCBI Taxonomy" id="4081"/>
    <lineage>
        <taxon>Eukaryota</taxon>
        <taxon>Viridiplantae</taxon>
        <taxon>Streptophyta</taxon>
        <taxon>Embryophyta</taxon>
        <taxon>Tracheophyta</taxon>
        <taxon>Spermatophyta</taxon>
        <taxon>Magnoliopsida</taxon>
        <taxon>eudicotyledons</taxon>
        <taxon>Gunneridae</taxon>
        <taxon>Pentapetalae</taxon>
        <taxon>asterids</taxon>
        <taxon>lamiids</taxon>
        <taxon>Solanales</taxon>
        <taxon>Solanaceae</taxon>
        <taxon>Solanoideae</taxon>
        <taxon>Solaneae</taxon>
        <taxon>Solanum</taxon>
        <taxon>Solanum subgen. Lycopersicon</taxon>
    </lineage>
</organism>
<dbReference type="Proteomes" id="UP000004994">
    <property type="component" value="Chromosome 12"/>
</dbReference>
<proteinExistence type="predicted"/>
<dbReference type="InterPro" id="IPR027443">
    <property type="entry name" value="IPNS-like_sf"/>
</dbReference>
<reference evidence="1" key="2">
    <citation type="submission" date="2019-01" db="UniProtKB">
        <authorList>
            <consortium name="EnsemblPlants"/>
        </authorList>
    </citation>
    <scope>IDENTIFICATION</scope>
    <source>
        <strain evidence="1">cv. Heinz 1706</strain>
    </source>
</reference>
<keyword evidence="2" id="KW-1185">Reference proteome</keyword>
<dbReference type="EnsemblPlants" id="Solyc12g042055.1.1">
    <property type="protein sequence ID" value="Solyc12g042055.1.1"/>
    <property type="gene ID" value="Solyc12g042055.1"/>
</dbReference>
<evidence type="ECO:0000313" key="1">
    <source>
        <dbReference type="EnsemblPlants" id="Solyc12g042055.1.1"/>
    </source>
</evidence>
<dbReference type="Gene3D" id="2.60.120.330">
    <property type="entry name" value="B-lactam Antibiotic, Isopenicillin N Synthase, Chain"/>
    <property type="match status" value="1"/>
</dbReference>
<dbReference type="SUPFAM" id="SSF51197">
    <property type="entry name" value="Clavaminate synthase-like"/>
    <property type="match status" value="1"/>
</dbReference>
<dbReference type="InParanoid" id="A0A3Q7J8I5"/>